<keyword evidence="3" id="KW-1185">Reference proteome</keyword>
<evidence type="ECO:0000259" key="1">
    <source>
        <dbReference type="Pfam" id="PF12680"/>
    </source>
</evidence>
<dbReference type="InterPro" id="IPR037401">
    <property type="entry name" value="SnoaL-like"/>
</dbReference>
<name>A0A2K2FXU3_9SPHN</name>
<accession>A0A2K2FXU3</accession>
<dbReference type="Gene3D" id="3.10.450.50">
    <property type="match status" value="1"/>
</dbReference>
<sequence length="134" mass="14735">MNSEEMIDFVDRLYAATGVGDWETASQMLTDDFVAYEANGLPMAGEYRGKNGLRELYARVMGLCDVVALDRIETTVGKNHAVTILSLRFADPSLAPAEICEMFRFRDGKCCEIKPYYYDPASFVAAAQAKAAAA</sequence>
<dbReference type="OrthoDB" id="582171at2"/>
<proteinExistence type="predicted"/>
<evidence type="ECO:0000313" key="3">
    <source>
        <dbReference type="Proteomes" id="UP000236327"/>
    </source>
</evidence>
<dbReference type="SUPFAM" id="SSF54427">
    <property type="entry name" value="NTF2-like"/>
    <property type="match status" value="1"/>
</dbReference>
<dbReference type="EMBL" id="LYMM01000047">
    <property type="protein sequence ID" value="PNU03611.1"/>
    <property type="molecule type" value="Genomic_DNA"/>
</dbReference>
<dbReference type="RefSeq" id="WP_103097320.1">
    <property type="nucleotide sequence ID" value="NZ_LYMM01000047.1"/>
</dbReference>
<reference evidence="2 3" key="1">
    <citation type="submission" date="2016-05" db="EMBL/GenBank/DDBJ databases">
        <title>Complete genome sequence of Novosphingobium guangzhouense SA925(T).</title>
        <authorList>
            <person name="Sha S."/>
        </authorList>
    </citation>
    <scope>NUCLEOTIDE SEQUENCE [LARGE SCALE GENOMIC DNA]</scope>
    <source>
        <strain evidence="2 3">SA925</strain>
    </source>
</reference>
<feature type="domain" description="SnoaL-like" evidence="1">
    <location>
        <begin position="10"/>
        <end position="112"/>
    </location>
</feature>
<gene>
    <name evidence="2" type="ORF">A8V01_23205</name>
</gene>
<organism evidence="2 3">
    <name type="scientific">Novosphingobium guangzhouense</name>
    <dbReference type="NCBI Taxonomy" id="1850347"/>
    <lineage>
        <taxon>Bacteria</taxon>
        <taxon>Pseudomonadati</taxon>
        <taxon>Pseudomonadota</taxon>
        <taxon>Alphaproteobacteria</taxon>
        <taxon>Sphingomonadales</taxon>
        <taxon>Sphingomonadaceae</taxon>
        <taxon>Novosphingobium</taxon>
    </lineage>
</organism>
<comment type="caution">
    <text evidence="2">The sequence shown here is derived from an EMBL/GenBank/DDBJ whole genome shotgun (WGS) entry which is preliminary data.</text>
</comment>
<dbReference type="InterPro" id="IPR032710">
    <property type="entry name" value="NTF2-like_dom_sf"/>
</dbReference>
<evidence type="ECO:0000313" key="2">
    <source>
        <dbReference type="EMBL" id="PNU03611.1"/>
    </source>
</evidence>
<protein>
    <recommendedName>
        <fullName evidence="1">SnoaL-like domain-containing protein</fullName>
    </recommendedName>
</protein>
<dbReference type="Proteomes" id="UP000236327">
    <property type="component" value="Unassembled WGS sequence"/>
</dbReference>
<dbReference type="AlphaFoldDB" id="A0A2K2FXU3"/>
<dbReference type="Pfam" id="PF12680">
    <property type="entry name" value="SnoaL_2"/>
    <property type="match status" value="1"/>
</dbReference>